<keyword evidence="2" id="KW-1185">Reference proteome</keyword>
<proteinExistence type="predicted"/>
<dbReference type="EMBL" id="PDWZ02000007">
    <property type="protein sequence ID" value="KAB2104220.1"/>
    <property type="molecule type" value="Genomic_DNA"/>
</dbReference>
<organism evidence="1 2">
    <name type="scientific">Alternaria gaisen</name>
    <dbReference type="NCBI Taxonomy" id="167740"/>
    <lineage>
        <taxon>Eukaryota</taxon>
        <taxon>Fungi</taxon>
        <taxon>Dikarya</taxon>
        <taxon>Ascomycota</taxon>
        <taxon>Pezizomycotina</taxon>
        <taxon>Dothideomycetes</taxon>
        <taxon>Pleosporomycetidae</taxon>
        <taxon>Pleosporales</taxon>
        <taxon>Pleosporineae</taxon>
        <taxon>Pleosporaceae</taxon>
        <taxon>Alternaria</taxon>
        <taxon>Alternaria sect. Alternaria</taxon>
    </lineage>
</organism>
<reference evidence="1 2" key="1">
    <citation type="journal article" date="2019" name="bioRxiv">
        <title>Genomics, evolutionary history and diagnostics of the Alternaria alternata species group including apple and Asian pear pathotypes.</title>
        <authorList>
            <person name="Armitage A.D."/>
            <person name="Cockerton H.M."/>
            <person name="Sreenivasaprasad S."/>
            <person name="Woodhall J.W."/>
            <person name="Lane C.R."/>
            <person name="Harrison R.J."/>
            <person name="Clarkson J.P."/>
        </authorList>
    </citation>
    <scope>NUCLEOTIDE SEQUENCE [LARGE SCALE GENOMIC DNA]</scope>
    <source>
        <strain evidence="1 2">FERA 650</strain>
    </source>
</reference>
<sequence length="438" mass="49886">MGALLLPFSGIGLGFEAIASLAIRAPTPLTTAARSGALLMIVETEKPGATVPESSMQQASDIEVDQREEPNERTDPEQNTKKALPRLPYRPWTARKIHGNLCLPEGYEFRPVPYYTEFERDEEEVRCKHKDEDKTSKWYDFLFGFSKRNRTTNDVACSYNGAKAIVSIVQTVFGIYTLDRTKGNQIEQFGYAAFGLTVTPYALMSIVNLLGNLMRPDYPSMYIVGSKSSDALQNDYDCTIATVGRIKGGILESEPQKDKEVKLYARRILMIVFYAIFTINLLVVGLMTKFTKGRSTLAQRVWIMIWLVFGMFVGFTLHDMRDKRSDTILNILEPISLEDQRLPETVEASETNQPKRFLMYLFRFFRQTHKRAERFSMLSSKMMVEWVGLDMPSDARDYRLFLAYMVLMYGVPSIGGFVIVAQMIRQYGVCSKMLDTSV</sequence>
<gene>
    <name evidence="1" type="ORF">AG0111_0g7805</name>
</gene>
<comment type="caution">
    <text evidence="1">The sequence shown here is derived from an EMBL/GenBank/DDBJ whole genome shotgun (WGS) entry which is preliminary data.</text>
</comment>
<name>A0ACB6FIL8_9PLEO</name>
<dbReference type="Proteomes" id="UP000293547">
    <property type="component" value="Unassembled WGS sequence"/>
</dbReference>
<evidence type="ECO:0000313" key="2">
    <source>
        <dbReference type="Proteomes" id="UP000293547"/>
    </source>
</evidence>
<evidence type="ECO:0000313" key="1">
    <source>
        <dbReference type="EMBL" id="KAB2104220.1"/>
    </source>
</evidence>
<accession>A0ACB6FIL8</accession>
<protein>
    <submittedName>
        <fullName evidence="1">Uncharacterized protein</fullName>
    </submittedName>
</protein>